<proteinExistence type="predicted"/>
<gene>
    <name evidence="1" type="ORF">NBRC111894_259</name>
</gene>
<dbReference type="EMBL" id="BEXB01000001">
    <property type="protein sequence ID" value="GAY74705.1"/>
    <property type="molecule type" value="Genomic_DNA"/>
</dbReference>
<organism evidence="1 2">
    <name type="scientific">Sporolactobacillus inulinus</name>
    <dbReference type="NCBI Taxonomy" id="2078"/>
    <lineage>
        <taxon>Bacteria</taxon>
        <taxon>Bacillati</taxon>
        <taxon>Bacillota</taxon>
        <taxon>Bacilli</taxon>
        <taxon>Bacillales</taxon>
        <taxon>Sporolactobacillaceae</taxon>
        <taxon>Sporolactobacillus</taxon>
    </lineage>
</organism>
<evidence type="ECO:0000313" key="1">
    <source>
        <dbReference type="EMBL" id="GAY74705.1"/>
    </source>
</evidence>
<name>A0A4Y1Z6N8_9BACL</name>
<dbReference type="Proteomes" id="UP000319716">
    <property type="component" value="Unassembled WGS sequence"/>
</dbReference>
<dbReference type="AlphaFoldDB" id="A0A4Y1Z6N8"/>
<protein>
    <submittedName>
        <fullName evidence="1">Uncharacterized protein</fullName>
    </submittedName>
</protein>
<sequence length="48" mass="5621">MNVTGFDLDFVRFPSDQQYKITRNDGGFLIQKILARGFWYVPSKRSHA</sequence>
<accession>A0A4Y1Z6N8</accession>
<evidence type="ECO:0000313" key="2">
    <source>
        <dbReference type="Proteomes" id="UP000319716"/>
    </source>
</evidence>
<reference evidence="1 2" key="1">
    <citation type="submission" date="2017-11" db="EMBL/GenBank/DDBJ databases">
        <title>Draft Genome Sequence of Sporolactobacillus inulinus NBRC 111894 Isolated from Koso, a Japanese Sugar-Vegetable Fermented Beverage.</title>
        <authorList>
            <person name="Chiou T.Y."/>
            <person name="Oshima K."/>
            <person name="Suda W."/>
            <person name="Hattori M."/>
            <person name="Takahashi T."/>
        </authorList>
    </citation>
    <scope>NUCLEOTIDE SEQUENCE [LARGE SCALE GENOMIC DNA]</scope>
    <source>
        <strain evidence="1 2">NBRC111894</strain>
    </source>
</reference>
<comment type="caution">
    <text evidence="1">The sequence shown here is derived from an EMBL/GenBank/DDBJ whole genome shotgun (WGS) entry which is preliminary data.</text>
</comment>